<accession>A0A948W8C9</accession>
<comment type="caution">
    <text evidence="2">The sequence shown here is derived from an EMBL/GenBank/DDBJ whole genome shotgun (WGS) entry which is preliminary data.</text>
</comment>
<protein>
    <submittedName>
        <fullName evidence="2">DUF1844 domain-containing protein</fullName>
    </submittedName>
</protein>
<evidence type="ECO:0000313" key="3">
    <source>
        <dbReference type="Proteomes" id="UP000777784"/>
    </source>
</evidence>
<organism evidence="2 3">
    <name type="scientific">Eiseniibacteriota bacterium</name>
    <dbReference type="NCBI Taxonomy" id="2212470"/>
    <lineage>
        <taxon>Bacteria</taxon>
        <taxon>Candidatus Eiseniibacteriota</taxon>
    </lineage>
</organism>
<sequence length="123" mass="13358">MATEEQDHLFLILASQLRDAAWMGLGKAEHPVTGKTERNLDLARFQIDMLGMLSDKTSGRLNKTESQFLEQSLTQLRLAYVEEMNRSSKEKGDDAAVDGTVSAEGAGGQGGEETSPSEDKPEG</sequence>
<dbReference type="AlphaFoldDB" id="A0A948W8C9"/>
<evidence type="ECO:0000256" key="1">
    <source>
        <dbReference type="SAM" id="MobiDB-lite"/>
    </source>
</evidence>
<evidence type="ECO:0000313" key="2">
    <source>
        <dbReference type="EMBL" id="MBU2692561.1"/>
    </source>
</evidence>
<feature type="compositionally biased region" description="Basic and acidic residues" evidence="1">
    <location>
        <begin position="84"/>
        <end position="94"/>
    </location>
</feature>
<reference evidence="2" key="1">
    <citation type="submission" date="2021-05" db="EMBL/GenBank/DDBJ databases">
        <title>Energy efficiency and biological interactions define the core microbiome of deep oligotrophic groundwater.</title>
        <authorList>
            <person name="Mehrshad M."/>
            <person name="Lopez-Fernandez M."/>
            <person name="Bell E."/>
            <person name="Bernier-Latmani R."/>
            <person name="Bertilsson S."/>
            <person name="Dopson M."/>
        </authorList>
    </citation>
    <scope>NUCLEOTIDE SEQUENCE</scope>
    <source>
        <strain evidence="2">Modern_marine.mb.64</strain>
    </source>
</reference>
<feature type="region of interest" description="Disordered" evidence="1">
    <location>
        <begin position="84"/>
        <end position="123"/>
    </location>
</feature>
<proteinExistence type="predicted"/>
<gene>
    <name evidence="2" type="ORF">KJ970_16730</name>
</gene>
<dbReference type="InterPro" id="IPR014995">
    <property type="entry name" value="DUF1844"/>
</dbReference>
<dbReference type="EMBL" id="JAHJDP010000095">
    <property type="protein sequence ID" value="MBU2692561.1"/>
    <property type="molecule type" value="Genomic_DNA"/>
</dbReference>
<dbReference type="Proteomes" id="UP000777784">
    <property type="component" value="Unassembled WGS sequence"/>
</dbReference>
<dbReference type="Pfam" id="PF08899">
    <property type="entry name" value="DUF1844"/>
    <property type="match status" value="1"/>
</dbReference>
<name>A0A948W8C9_UNCEI</name>